<sequence>MFKALHLSPPIKENDIEVAKKKLKDVLGFTDAENDFDDIESDTDAEHNPNGEEFYVVEKVLDRSFENGVQKFKVKWEGHETATWEPFDNFVSRGSKMAIFLYFKGRWERKLEKKTAANQVGRASDIGKDESHSKSSSSRVVSDEARKEIKKSQVDAKPGSSKVRSLKTKSEQESKNEVQASRNVFDQNPTGGKRCHPSSSSNKTSTNNFFRSIKEKQQKMETERQKKREAMENQMKEERLRRKEEKDRERRMKQLKKDLGSSDEDEQLWILNSERE</sequence>
<reference evidence="2" key="1">
    <citation type="submission" date="2022-11" db="UniProtKB">
        <authorList>
            <consortium name="WormBaseParasite"/>
        </authorList>
    </citation>
    <scope>IDENTIFICATION</scope>
</reference>
<accession>A0AC35FVA4</accession>
<evidence type="ECO:0000313" key="2">
    <source>
        <dbReference type="WBParaSite" id="PS1159_v2.g20819.t1"/>
    </source>
</evidence>
<proteinExistence type="predicted"/>
<dbReference type="WBParaSite" id="PS1159_v2.g20819.t1">
    <property type="protein sequence ID" value="PS1159_v2.g20819.t1"/>
    <property type="gene ID" value="PS1159_v2.g20819"/>
</dbReference>
<protein>
    <submittedName>
        <fullName evidence="2">Chromo domain-containing protein</fullName>
    </submittedName>
</protein>
<dbReference type="Proteomes" id="UP000887580">
    <property type="component" value="Unplaced"/>
</dbReference>
<evidence type="ECO:0000313" key="1">
    <source>
        <dbReference type="Proteomes" id="UP000887580"/>
    </source>
</evidence>
<name>A0AC35FVA4_9BILA</name>
<organism evidence="1 2">
    <name type="scientific">Panagrolaimus sp. PS1159</name>
    <dbReference type="NCBI Taxonomy" id="55785"/>
    <lineage>
        <taxon>Eukaryota</taxon>
        <taxon>Metazoa</taxon>
        <taxon>Ecdysozoa</taxon>
        <taxon>Nematoda</taxon>
        <taxon>Chromadorea</taxon>
        <taxon>Rhabditida</taxon>
        <taxon>Tylenchina</taxon>
        <taxon>Panagrolaimomorpha</taxon>
        <taxon>Panagrolaimoidea</taxon>
        <taxon>Panagrolaimidae</taxon>
        <taxon>Panagrolaimus</taxon>
    </lineage>
</organism>